<keyword evidence="2" id="KW-1185">Reference proteome</keyword>
<gene>
    <name evidence="1" type="ORF">NEA10_00860</name>
</gene>
<dbReference type="Proteomes" id="UP001056708">
    <property type="component" value="Chromosome"/>
</dbReference>
<dbReference type="NCBIfam" id="NF045582">
    <property type="entry name" value="Npun_R2823_gen"/>
    <property type="match status" value="1"/>
</dbReference>
<dbReference type="RefSeq" id="WP_252663351.1">
    <property type="nucleotide sequence ID" value="NZ_CP098611.1"/>
</dbReference>
<accession>A0ABY5AQ25</accession>
<organism evidence="1 2">
    <name type="scientific">Phormidium yuhuli AB48</name>
    <dbReference type="NCBI Taxonomy" id="2940671"/>
    <lineage>
        <taxon>Bacteria</taxon>
        <taxon>Bacillati</taxon>
        <taxon>Cyanobacteriota</taxon>
        <taxon>Cyanophyceae</taxon>
        <taxon>Oscillatoriophycideae</taxon>
        <taxon>Oscillatoriales</taxon>
        <taxon>Oscillatoriaceae</taxon>
        <taxon>Phormidium</taxon>
        <taxon>Phormidium yuhuli</taxon>
    </lineage>
</organism>
<dbReference type="EMBL" id="CP098611">
    <property type="protein sequence ID" value="USR91324.1"/>
    <property type="molecule type" value="Genomic_DNA"/>
</dbReference>
<dbReference type="InterPro" id="IPR029044">
    <property type="entry name" value="Nucleotide-diphossugar_trans"/>
</dbReference>
<evidence type="ECO:0000313" key="1">
    <source>
        <dbReference type="EMBL" id="USR91324.1"/>
    </source>
</evidence>
<sequence>MQSIGIYTLANDFVYDQLIALLNSIEVNVSPEIPICIIPYDDRMDRVQREVESRPNVTLYDNQGKLEQWEEFSREIWSHHPKASQKRFAKIVRSKIRLQRKMVAFSGDFERFVFYDADTLAMKPLDDLFDKLETYDFVFDDWEHSKQRLTALNIEMMEASGEFTESEIRPRLHCSSFFGSKRGFFNEQEISQLKASLVQDREVEWINEIADAFLFSYLTFRGPYSIFNYTLSERAGERTGNCADADPFVELDNVLYNEQGRKPIHRIHYMNFPPQDFAKLSQGEDMQIPHKDVFLHYRFLKNPEDKPTQLHQPKLGTKIERFGGKAISKIKRWLG</sequence>
<protein>
    <submittedName>
        <fullName evidence="1">Methionine synthase</fullName>
    </submittedName>
</protein>
<evidence type="ECO:0000313" key="2">
    <source>
        <dbReference type="Proteomes" id="UP001056708"/>
    </source>
</evidence>
<dbReference type="SUPFAM" id="SSF53448">
    <property type="entry name" value="Nucleotide-diphospho-sugar transferases"/>
    <property type="match status" value="1"/>
</dbReference>
<name>A0ABY5AQ25_9CYAN</name>
<dbReference type="InterPro" id="IPR054619">
    <property type="entry name" value="Npun_R2821-like"/>
</dbReference>
<reference evidence="1" key="1">
    <citation type="submission" date="2022-06" db="EMBL/GenBank/DDBJ databases">
        <title>Genome sequence of Phormidium yuhuli AB48 isolated from an industrial photobioreactor environment.</title>
        <authorList>
            <person name="Qiu Y."/>
            <person name="Noonan A.J.C."/>
            <person name="Dofher K."/>
            <person name="Koch M."/>
            <person name="Kieft B."/>
            <person name="Lin X."/>
            <person name="Ziels R.M."/>
            <person name="Hallam S.J."/>
        </authorList>
    </citation>
    <scope>NUCLEOTIDE SEQUENCE</scope>
    <source>
        <strain evidence="1">AB48</strain>
    </source>
</reference>
<proteinExistence type="predicted"/>
<dbReference type="Gene3D" id="3.90.550.10">
    <property type="entry name" value="Spore Coat Polysaccharide Biosynthesis Protein SpsA, Chain A"/>
    <property type="match status" value="1"/>
</dbReference>